<organism evidence="1 2">
    <name type="scientific">Clunio marinus</name>
    <dbReference type="NCBI Taxonomy" id="568069"/>
    <lineage>
        <taxon>Eukaryota</taxon>
        <taxon>Metazoa</taxon>
        <taxon>Ecdysozoa</taxon>
        <taxon>Arthropoda</taxon>
        <taxon>Hexapoda</taxon>
        <taxon>Insecta</taxon>
        <taxon>Pterygota</taxon>
        <taxon>Neoptera</taxon>
        <taxon>Endopterygota</taxon>
        <taxon>Diptera</taxon>
        <taxon>Nematocera</taxon>
        <taxon>Chironomoidea</taxon>
        <taxon>Chironomidae</taxon>
        <taxon>Clunio</taxon>
    </lineage>
</organism>
<accession>A0A1J1HWG6</accession>
<dbReference type="AlphaFoldDB" id="A0A1J1HWG6"/>
<evidence type="ECO:0000313" key="2">
    <source>
        <dbReference type="Proteomes" id="UP000183832"/>
    </source>
</evidence>
<dbReference type="Proteomes" id="UP000183832">
    <property type="component" value="Unassembled WGS sequence"/>
</dbReference>
<evidence type="ECO:0000313" key="1">
    <source>
        <dbReference type="EMBL" id="CRK92331.1"/>
    </source>
</evidence>
<gene>
    <name evidence="1" type="ORF">CLUMA_CG005895</name>
</gene>
<name>A0A1J1HWG6_9DIPT</name>
<dbReference type="EMBL" id="CVRI01000025">
    <property type="protein sequence ID" value="CRK92331.1"/>
    <property type="molecule type" value="Genomic_DNA"/>
</dbReference>
<keyword evidence="2" id="KW-1185">Reference proteome</keyword>
<protein>
    <submittedName>
        <fullName evidence="1">CLUMA_CG005895, isoform A</fullName>
    </submittedName>
</protein>
<proteinExistence type="predicted"/>
<sequence>MKVKWNIEEALMTALKSIEAFVNNHSHLVSINNNNQSDYSICHLLSFISMMLEMDYHSSSSTKESEIFSAMSLENLKTSF</sequence>
<reference evidence="1 2" key="1">
    <citation type="submission" date="2015-04" db="EMBL/GenBank/DDBJ databases">
        <authorList>
            <person name="Syromyatnikov M.Y."/>
            <person name="Popov V.N."/>
        </authorList>
    </citation>
    <scope>NUCLEOTIDE SEQUENCE [LARGE SCALE GENOMIC DNA]</scope>
</reference>